<accession>A0A4U1C9M5</accession>
<dbReference type="EMBL" id="SWBO01000004">
    <property type="protein sequence ID" value="TKC01466.1"/>
    <property type="molecule type" value="Genomic_DNA"/>
</dbReference>
<dbReference type="AlphaFoldDB" id="A0A4U1C9M5"/>
<keyword evidence="2" id="KW-1185">Reference proteome</keyword>
<evidence type="ECO:0000313" key="1">
    <source>
        <dbReference type="EMBL" id="TKC01466.1"/>
    </source>
</evidence>
<gene>
    <name evidence="1" type="ORF">FA045_09530</name>
</gene>
<protein>
    <recommendedName>
        <fullName evidence="3">Lipoprotein</fullName>
    </recommendedName>
</protein>
<dbReference type="RefSeq" id="WP_136876834.1">
    <property type="nucleotide sequence ID" value="NZ_SWBO01000004.1"/>
</dbReference>
<sequence length="207" mass="23016">MKTFKQSLLVLVIATTLFACKKDKEKVDELAKQEVLQKKIADIIPKEFQDTLTKLGLVINQDVNPPKFNNEAFIFTPFVLFKSNRSQDVPNLKFLDGRVKFFDQDQDNNIKLIGKNLLNEADTSIVTAISGSGNQFTIYGKVKSFAGTNSAVFAIVISGSREGTELKDIRMGIINIDNSKGGTRFIKQGEARVAFDTDKISGQIPMF</sequence>
<reference evidence="1 2" key="1">
    <citation type="submission" date="2019-04" db="EMBL/GenBank/DDBJ databases">
        <title>Pedobacter sp. AR-2-6 sp. nov., isolated from Arctic soil.</title>
        <authorList>
            <person name="Dahal R.H."/>
            <person name="Kim D.-U."/>
        </authorList>
    </citation>
    <scope>NUCLEOTIDE SEQUENCE [LARGE SCALE GENOMIC DNA]</scope>
    <source>
        <strain evidence="1 2">AR-2-6</strain>
    </source>
</reference>
<evidence type="ECO:0008006" key="3">
    <source>
        <dbReference type="Google" id="ProtNLM"/>
    </source>
</evidence>
<dbReference type="OrthoDB" id="673254at2"/>
<organism evidence="1 2">
    <name type="scientific">Pedobacter cryotolerans</name>
    <dbReference type="NCBI Taxonomy" id="2571270"/>
    <lineage>
        <taxon>Bacteria</taxon>
        <taxon>Pseudomonadati</taxon>
        <taxon>Bacteroidota</taxon>
        <taxon>Sphingobacteriia</taxon>
        <taxon>Sphingobacteriales</taxon>
        <taxon>Sphingobacteriaceae</taxon>
        <taxon>Pedobacter</taxon>
    </lineage>
</organism>
<name>A0A4U1C9M5_9SPHI</name>
<comment type="caution">
    <text evidence="1">The sequence shown here is derived from an EMBL/GenBank/DDBJ whole genome shotgun (WGS) entry which is preliminary data.</text>
</comment>
<proteinExistence type="predicted"/>
<dbReference type="PROSITE" id="PS51257">
    <property type="entry name" value="PROKAR_LIPOPROTEIN"/>
    <property type="match status" value="1"/>
</dbReference>
<evidence type="ECO:0000313" key="2">
    <source>
        <dbReference type="Proteomes" id="UP000310477"/>
    </source>
</evidence>
<dbReference type="Proteomes" id="UP000310477">
    <property type="component" value="Unassembled WGS sequence"/>
</dbReference>